<protein>
    <submittedName>
        <fullName evidence="1">Uncharacterized protein</fullName>
    </submittedName>
</protein>
<evidence type="ECO:0000313" key="2">
    <source>
        <dbReference type="Proteomes" id="UP000887159"/>
    </source>
</evidence>
<keyword evidence="2" id="KW-1185">Reference proteome</keyword>
<dbReference type="EMBL" id="BMAU01021033">
    <property type="protein sequence ID" value="GFX87338.1"/>
    <property type="molecule type" value="Genomic_DNA"/>
</dbReference>
<name>A0A8X6R2S6_TRICX</name>
<comment type="caution">
    <text evidence="1">The sequence shown here is derived from an EMBL/GenBank/DDBJ whole genome shotgun (WGS) entry which is preliminary data.</text>
</comment>
<gene>
    <name evidence="1" type="ORF">TNCV_3369081</name>
</gene>
<sequence>MDTCQDAISKTFLQSVDGERLFAEDLEDAEAYRDRFLELPTKIGLKMQNFALSKAANYSKSIDQFQEDLNGIYFPKYEFEID</sequence>
<reference evidence="1" key="1">
    <citation type="submission" date="2020-08" db="EMBL/GenBank/DDBJ databases">
        <title>Multicomponent nature underlies the extraordinary mechanical properties of spider dragline silk.</title>
        <authorList>
            <person name="Kono N."/>
            <person name="Nakamura H."/>
            <person name="Mori M."/>
            <person name="Yoshida Y."/>
            <person name="Ohtoshi R."/>
            <person name="Malay A.D."/>
            <person name="Moran D.A.P."/>
            <person name="Tomita M."/>
            <person name="Numata K."/>
            <person name="Arakawa K."/>
        </authorList>
    </citation>
    <scope>NUCLEOTIDE SEQUENCE</scope>
</reference>
<accession>A0A8X6R2S6</accession>
<evidence type="ECO:0000313" key="1">
    <source>
        <dbReference type="EMBL" id="GFX87338.1"/>
    </source>
</evidence>
<dbReference type="Proteomes" id="UP000887159">
    <property type="component" value="Unassembled WGS sequence"/>
</dbReference>
<proteinExistence type="predicted"/>
<organism evidence="1 2">
    <name type="scientific">Trichonephila clavipes</name>
    <name type="common">Golden silk orbweaver</name>
    <name type="synonym">Nephila clavipes</name>
    <dbReference type="NCBI Taxonomy" id="2585209"/>
    <lineage>
        <taxon>Eukaryota</taxon>
        <taxon>Metazoa</taxon>
        <taxon>Ecdysozoa</taxon>
        <taxon>Arthropoda</taxon>
        <taxon>Chelicerata</taxon>
        <taxon>Arachnida</taxon>
        <taxon>Araneae</taxon>
        <taxon>Araneomorphae</taxon>
        <taxon>Entelegynae</taxon>
        <taxon>Araneoidea</taxon>
        <taxon>Nephilidae</taxon>
        <taxon>Trichonephila</taxon>
    </lineage>
</organism>
<dbReference type="AlphaFoldDB" id="A0A8X6R2S6"/>